<comment type="function">
    <text evidence="6">May nick specific sequences that contain T:G mispairs resulting from m5C-deamination.</text>
</comment>
<evidence type="ECO:0000256" key="4">
    <source>
        <dbReference type="ARBA" id="ARBA00022801"/>
    </source>
</evidence>
<dbReference type="Pfam" id="PF03852">
    <property type="entry name" value="Vsr"/>
    <property type="match status" value="1"/>
</dbReference>
<evidence type="ECO:0000256" key="3">
    <source>
        <dbReference type="ARBA" id="ARBA00022763"/>
    </source>
</evidence>
<evidence type="ECO:0000313" key="8">
    <source>
        <dbReference type="Proteomes" id="UP001139089"/>
    </source>
</evidence>
<keyword evidence="8" id="KW-1185">Reference proteome</keyword>
<dbReference type="Gene3D" id="3.40.960.10">
    <property type="entry name" value="VSR Endonuclease"/>
    <property type="match status" value="1"/>
</dbReference>
<protein>
    <recommendedName>
        <fullName evidence="6">Very short patch repair endonuclease</fullName>
        <ecNumber evidence="6">3.1.-.-</ecNumber>
    </recommendedName>
</protein>
<accession>A0A9X1NXS4</accession>
<dbReference type="CDD" id="cd00221">
    <property type="entry name" value="Vsr"/>
    <property type="match status" value="1"/>
</dbReference>
<keyword evidence="2 6" id="KW-0255">Endonuclease</keyword>
<dbReference type="RefSeq" id="WP_231816858.1">
    <property type="nucleotide sequence ID" value="NZ_JAJOZR010000022.1"/>
</dbReference>
<dbReference type="EMBL" id="JAJOZR010000022">
    <property type="protein sequence ID" value="MCD7111839.1"/>
    <property type="molecule type" value="Genomic_DNA"/>
</dbReference>
<name>A0A9X1NXS4_9HYPH</name>
<dbReference type="SUPFAM" id="SSF52980">
    <property type="entry name" value="Restriction endonuclease-like"/>
    <property type="match status" value="1"/>
</dbReference>
<dbReference type="GO" id="GO:0016787">
    <property type="term" value="F:hydrolase activity"/>
    <property type="evidence" value="ECO:0007669"/>
    <property type="project" value="UniProtKB-KW"/>
</dbReference>
<dbReference type="PIRSF" id="PIRSF018267">
    <property type="entry name" value="VSR_endonuc"/>
    <property type="match status" value="1"/>
</dbReference>
<dbReference type="EC" id="3.1.-.-" evidence="6"/>
<dbReference type="InterPro" id="IPR004603">
    <property type="entry name" value="DNA_mismatch_endonuc_vsr"/>
</dbReference>
<dbReference type="NCBIfam" id="TIGR00632">
    <property type="entry name" value="vsr"/>
    <property type="match status" value="1"/>
</dbReference>
<dbReference type="AlphaFoldDB" id="A0A9X1NXS4"/>
<keyword evidence="1 6" id="KW-0540">Nuclease</keyword>
<reference evidence="7" key="1">
    <citation type="submission" date="2021-12" db="EMBL/GenBank/DDBJ databases">
        <authorList>
            <person name="Li Y."/>
        </authorList>
    </citation>
    <scope>NUCLEOTIDE SEQUENCE</scope>
    <source>
        <strain evidence="7">DKSPLA3</strain>
    </source>
</reference>
<dbReference type="GO" id="GO:0004519">
    <property type="term" value="F:endonuclease activity"/>
    <property type="evidence" value="ECO:0007669"/>
    <property type="project" value="UniProtKB-KW"/>
</dbReference>
<keyword evidence="3 6" id="KW-0227">DNA damage</keyword>
<evidence type="ECO:0000256" key="1">
    <source>
        <dbReference type="ARBA" id="ARBA00022722"/>
    </source>
</evidence>
<evidence type="ECO:0000256" key="2">
    <source>
        <dbReference type="ARBA" id="ARBA00022759"/>
    </source>
</evidence>
<evidence type="ECO:0000313" key="7">
    <source>
        <dbReference type="EMBL" id="MCD7111839.1"/>
    </source>
</evidence>
<evidence type="ECO:0000256" key="6">
    <source>
        <dbReference type="PIRNR" id="PIRNR018267"/>
    </source>
</evidence>
<organism evidence="7 8">
    <name type="scientific">Rhizobium quercicola</name>
    <dbReference type="NCBI Taxonomy" id="2901226"/>
    <lineage>
        <taxon>Bacteria</taxon>
        <taxon>Pseudomonadati</taxon>
        <taxon>Pseudomonadota</taxon>
        <taxon>Alphaproteobacteria</taxon>
        <taxon>Hyphomicrobiales</taxon>
        <taxon>Rhizobiaceae</taxon>
        <taxon>Rhizobium/Agrobacterium group</taxon>
        <taxon>Rhizobium</taxon>
    </lineage>
</organism>
<keyword evidence="5 6" id="KW-0234">DNA repair</keyword>
<sequence length="153" mass="17754">MADIVTPEVRSRMMSGIRGRDTKPEMILRRGLHAMGFRFRLHDRRLPGKPDMVLPRYRSVIFAHGCFWHGHDCHLFRLPATRTEFWEDKIGKNKARDRDAVLQLLTSGWRVATVWECAMRGRGRLASDSIETSLANWLRGEGKELELSGYRCD</sequence>
<gene>
    <name evidence="7" type="ORF">LRX75_22690</name>
</gene>
<dbReference type="GO" id="GO:0006298">
    <property type="term" value="P:mismatch repair"/>
    <property type="evidence" value="ECO:0007669"/>
    <property type="project" value="UniProtKB-UniRule"/>
</dbReference>
<dbReference type="Proteomes" id="UP001139089">
    <property type="component" value="Unassembled WGS sequence"/>
</dbReference>
<evidence type="ECO:0000256" key="5">
    <source>
        <dbReference type="ARBA" id="ARBA00023204"/>
    </source>
</evidence>
<dbReference type="InterPro" id="IPR011335">
    <property type="entry name" value="Restrct_endonuc-II-like"/>
</dbReference>
<comment type="similarity">
    <text evidence="6">Belongs to the vsr family.</text>
</comment>
<keyword evidence="4 6" id="KW-0378">Hydrolase</keyword>
<comment type="caution">
    <text evidence="7">The sequence shown here is derived from an EMBL/GenBank/DDBJ whole genome shotgun (WGS) entry which is preliminary data.</text>
</comment>
<proteinExistence type="inferred from homology"/>